<dbReference type="InterPro" id="IPR007922">
    <property type="entry name" value="DciA-like"/>
</dbReference>
<evidence type="ECO:0000313" key="3">
    <source>
        <dbReference type="Proteomes" id="UP000245168"/>
    </source>
</evidence>
<feature type="compositionally biased region" description="Low complexity" evidence="1">
    <location>
        <begin position="39"/>
        <end position="50"/>
    </location>
</feature>
<organism evidence="2 3">
    <name type="scientific">Marinicauda salina</name>
    <dbReference type="NCBI Taxonomy" id="2135793"/>
    <lineage>
        <taxon>Bacteria</taxon>
        <taxon>Pseudomonadati</taxon>
        <taxon>Pseudomonadota</taxon>
        <taxon>Alphaproteobacteria</taxon>
        <taxon>Maricaulales</taxon>
        <taxon>Maricaulaceae</taxon>
        <taxon>Marinicauda</taxon>
    </lineage>
</organism>
<dbReference type="Pfam" id="PF05258">
    <property type="entry name" value="DciA"/>
    <property type="match status" value="1"/>
</dbReference>
<evidence type="ECO:0000256" key="1">
    <source>
        <dbReference type="SAM" id="MobiDB-lite"/>
    </source>
</evidence>
<sequence length="198" mass="20938">MDFRPPRSTPPRRPIARSPAGADAAREAMSWAERHRGRAPAPAAPSAGKAAARVVRPLAKAFGPGIAELDAHWAAIVGDQLARWTRPERFQGGAAGSTLVIRARGPAGALAEAQSARILERVAHYSGRSPTRLKVIQGALSDARPSAEAPRVRRVRAAPEHEALASDPSARLEAVLEAWAAAVAEREGVDVGPSKQRK</sequence>
<accession>A0A2U2BUC3</accession>
<proteinExistence type="predicted"/>
<gene>
    <name evidence="2" type="ORF">DDZ18_08225</name>
</gene>
<reference evidence="3" key="1">
    <citation type="submission" date="2018-05" db="EMBL/GenBank/DDBJ databases">
        <authorList>
            <person name="Liu B.-T."/>
        </authorList>
    </citation>
    <scope>NUCLEOTIDE SEQUENCE [LARGE SCALE GENOMIC DNA]</scope>
    <source>
        <strain evidence="3">WD6-1</strain>
    </source>
</reference>
<keyword evidence="3" id="KW-1185">Reference proteome</keyword>
<feature type="region of interest" description="Disordered" evidence="1">
    <location>
        <begin position="1"/>
        <end position="50"/>
    </location>
</feature>
<protein>
    <recommendedName>
        <fullName evidence="4">DUF721 domain-containing protein</fullName>
    </recommendedName>
</protein>
<evidence type="ECO:0000313" key="2">
    <source>
        <dbReference type="EMBL" id="PWE17635.1"/>
    </source>
</evidence>
<comment type="caution">
    <text evidence="2">The sequence shown here is derived from an EMBL/GenBank/DDBJ whole genome shotgun (WGS) entry which is preliminary data.</text>
</comment>
<name>A0A2U2BUC3_9PROT</name>
<dbReference type="AlphaFoldDB" id="A0A2U2BUC3"/>
<dbReference type="EMBL" id="QEXV01000003">
    <property type="protein sequence ID" value="PWE17635.1"/>
    <property type="molecule type" value="Genomic_DNA"/>
</dbReference>
<dbReference type="Proteomes" id="UP000245168">
    <property type="component" value="Unassembled WGS sequence"/>
</dbReference>
<evidence type="ECO:0008006" key="4">
    <source>
        <dbReference type="Google" id="ProtNLM"/>
    </source>
</evidence>